<evidence type="ECO:0000259" key="13">
    <source>
        <dbReference type="PROSITE" id="PS51843"/>
    </source>
</evidence>
<dbReference type="InterPro" id="IPR001628">
    <property type="entry name" value="Znf_hrmn_rcpt"/>
</dbReference>
<dbReference type="PRINTS" id="PR00546">
    <property type="entry name" value="THYROIDHORMR"/>
</dbReference>
<evidence type="ECO:0000256" key="9">
    <source>
        <dbReference type="ARBA" id="ARBA00023170"/>
    </source>
</evidence>
<keyword evidence="15" id="KW-1185">Reference proteome</keyword>
<dbReference type="InterPro" id="IPR050200">
    <property type="entry name" value="Nuclear_hormone_rcpt_NR3"/>
</dbReference>
<evidence type="ECO:0000256" key="6">
    <source>
        <dbReference type="ARBA" id="ARBA00023015"/>
    </source>
</evidence>
<dbReference type="PROSITE" id="PS51030">
    <property type="entry name" value="NUCLEAR_REC_DBD_2"/>
    <property type="match status" value="1"/>
</dbReference>
<dbReference type="SMART" id="SM00430">
    <property type="entry name" value="HOLI"/>
    <property type="match status" value="1"/>
</dbReference>
<accession>V4AAQ0</accession>
<evidence type="ECO:0000313" key="14">
    <source>
        <dbReference type="EMBL" id="ESO93837.1"/>
    </source>
</evidence>
<keyword evidence="7 11" id="KW-0238">DNA-binding</keyword>
<dbReference type="GO" id="GO:0005634">
    <property type="term" value="C:nucleus"/>
    <property type="evidence" value="ECO:0007669"/>
    <property type="project" value="UniProtKB-SubCell"/>
</dbReference>
<dbReference type="InterPro" id="IPR035500">
    <property type="entry name" value="NHR-like_dom_sf"/>
</dbReference>
<sequence length="378" mass="43414">MQEYQEATNEIQDRSLTANDLHGTKCLVCEDRASGFHYSVFSCEGCKGFFKRTVQKALTYVCREQGNCVINKFTRNSCQHCRYNKCVAQGMRKEAVREDRSPGGKHRLKRPRLEEIPGTLDAKDEIYDSMIETLVNAQPDIFPKSESRFLSKVLFQQKRLNIRGLGYYNDKLICYYIIENFGGNIGVNDLMQYGYLELKFIIEWAKKVPGFQEMSMDDQMCLLKSAFMELNVLRLAYRSMNLDRCIKFAEGVVIPTDVAQGMGWGRELVNATIEFTSRLRELKIDRTEFAILNALVLTFPDAIGIQDKLQVLGLQTKILDALRRYTSRNYPTETRRYGKILLRLPALRTVSAKAAEKFLSLTLDGSIQLNDLVFEMIT</sequence>
<dbReference type="Proteomes" id="UP000030746">
    <property type="component" value="Unassembled WGS sequence"/>
</dbReference>
<dbReference type="HOGENOM" id="CLU_007368_5_3_1"/>
<dbReference type="RefSeq" id="XP_009055459.1">
    <property type="nucleotide sequence ID" value="XM_009057211.1"/>
</dbReference>
<keyword evidence="5 11" id="KW-0862">Zinc</keyword>
<dbReference type="SMART" id="SM00399">
    <property type="entry name" value="ZnF_C4"/>
    <property type="match status" value="1"/>
</dbReference>
<feature type="domain" description="Nuclear receptor" evidence="12">
    <location>
        <begin position="23"/>
        <end position="98"/>
    </location>
</feature>
<comment type="subcellular location">
    <subcellularLocation>
        <location evidence="1 11">Nucleus</location>
    </subcellularLocation>
</comment>
<dbReference type="EMBL" id="KB201890">
    <property type="protein sequence ID" value="ESO93837.1"/>
    <property type="molecule type" value="Genomic_DNA"/>
</dbReference>
<dbReference type="InterPro" id="IPR013088">
    <property type="entry name" value="Znf_NHR/GATA"/>
</dbReference>
<dbReference type="PROSITE" id="PS00031">
    <property type="entry name" value="NUCLEAR_REC_DBD_1"/>
    <property type="match status" value="1"/>
</dbReference>
<dbReference type="PANTHER" id="PTHR48092">
    <property type="entry name" value="KNIRPS-RELATED PROTEIN-RELATED"/>
    <property type="match status" value="1"/>
</dbReference>
<dbReference type="Pfam" id="PF00105">
    <property type="entry name" value="zf-C4"/>
    <property type="match status" value="1"/>
</dbReference>
<evidence type="ECO:0000256" key="4">
    <source>
        <dbReference type="ARBA" id="ARBA00022771"/>
    </source>
</evidence>
<evidence type="ECO:0000256" key="10">
    <source>
        <dbReference type="ARBA" id="ARBA00023242"/>
    </source>
</evidence>
<dbReference type="STRING" id="225164.V4AAQ0"/>
<dbReference type="InterPro" id="IPR001723">
    <property type="entry name" value="Nuclear_hrmn_rcpt"/>
</dbReference>
<dbReference type="SUPFAM" id="SSF48508">
    <property type="entry name" value="Nuclear receptor ligand-binding domain"/>
    <property type="match status" value="1"/>
</dbReference>
<dbReference type="OMA" id="CVINKYT"/>
<evidence type="ECO:0000256" key="8">
    <source>
        <dbReference type="ARBA" id="ARBA00023163"/>
    </source>
</evidence>
<keyword evidence="6 11" id="KW-0805">Transcription regulation</keyword>
<keyword evidence="3 11" id="KW-0479">Metal-binding</keyword>
<dbReference type="PRINTS" id="PR00398">
    <property type="entry name" value="STRDHORMONER"/>
</dbReference>
<evidence type="ECO:0000256" key="11">
    <source>
        <dbReference type="RuleBase" id="RU004334"/>
    </source>
</evidence>
<dbReference type="PRINTS" id="PR00047">
    <property type="entry name" value="STROIDFINGER"/>
</dbReference>
<reference evidence="14 15" key="1">
    <citation type="journal article" date="2013" name="Nature">
        <title>Insights into bilaterian evolution from three spiralian genomes.</title>
        <authorList>
            <person name="Simakov O."/>
            <person name="Marletaz F."/>
            <person name="Cho S.J."/>
            <person name="Edsinger-Gonzales E."/>
            <person name="Havlak P."/>
            <person name="Hellsten U."/>
            <person name="Kuo D.H."/>
            <person name="Larsson T."/>
            <person name="Lv J."/>
            <person name="Arendt D."/>
            <person name="Savage R."/>
            <person name="Osoegawa K."/>
            <person name="de Jong P."/>
            <person name="Grimwood J."/>
            <person name="Chapman J.A."/>
            <person name="Shapiro H."/>
            <person name="Aerts A."/>
            <person name="Otillar R.P."/>
            <person name="Terry A.Y."/>
            <person name="Boore J.L."/>
            <person name="Grigoriev I.V."/>
            <person name="Lindberg D.R."/>
            <person name="Seaver E.C."/>
            <person name="Weisblat D.A."/>
            <person name="Putnam N.H."/>
            <person name="Rokhsar D.S."/>
        </authorList>
    </citation>
    <scope>NUCLEOTIDE SEQUENCE [LARGE SCALE GENOMIC DNA]</scope>
</reference>
<gene>
    <name evidence="14" type="ORF">LOTGIDRAFT_104793</name>
</gene>
<evidence type="ECO:0000256" key="7">
    <source>
        <dbReference type="ARBA" id="ARBA00023125"/>
    </source>
</evidence>
<keyword evidence="9 11" id="KW-0675">Receptor</keyword>
<keyword evidence="10 11" id="KW-0539">Nucleus</keyword>
<dbReference type="CTD" id="20229898"/>
<dbReference type="AlphaFoldDB" id="V4AAQ0"/>
<protein>
    <submittedName>
        <fullName evidence="14">Uncharacterized protein</fullName>
    </submittedName>
</protein>
<dbReference type="InterPro" id="IPR001728">
    <property type="entry name" value="ThyrH_rcpt"/>
</dbReference>
<name>V4AAQ0_LOTGI</name>
<dbReference type="Pfam" id="PF00104">
    <property type="entry name" value="Hormone_recep"/>
    <property type="match status" value="1"/>
</dbReference>
<dbReference type="GO" id="GO:0008270">
    <property type="term" value="F:zinc ion binding"/>
    <property type="evidence" value="ECO:0007669"/>
    <property type="project" value="UniProtKB-KW"/>
</dbReference>
<dbReference type="OrthoDB" id="5799427at2759"/>
<evidence type="ECO:0000259" key="12">
    <source>
        <dbReference type="PROSITE" id="PS51030"/>
    </source>
</evidence>
<comment type="similarity">
    <text evidence="2">Belongs to the nuclear hormone receptor family. NR1 subfamily.</text>
</comment>
<evidence type="ECO:0000256" key="5">
    <source>
        <dbReference type="ARBA" id="ARBA00022833"/>
    </source>
</evidence>
<dbReference type="Gene3D" id="3.30.50.10">
    <property type="entry name" value="Erythroid Transcription Factor GATA-1, subunit A"/>
    <property type="match status" value="1"/>
</dbReference>
<dbReference type="GeneID" id="20229898"/>
<evidence type="ECO:0000256" key="2">
    <source>
        <dbReference type="ARBA" id="ARBA00008092"/>
    </source>
</evidence>
<proteinExistence type="inferred from homology"/>
<dbReference type="PROSITE" id="PS51843">
    <property type="entry name" value="NR_LBD"/>
    <property type="match status" value="1"/>
</dbReference>
<dbReference type="InterPro" id="IPR000536">
    <property type="entry name" value="Nucl_hrmn_rcpt_lig-bd"/>
</dbReference>
<dbReference type="GO" id="GO:0004879">
    <property type="term" value="F:nuclear receptor activity"/>
    <property type="evidence" value="ECO:0007669"/>
    <property type="project" value="InterPro"/>
</dbReference>
<dbReference type="FunFam" id="3.30.50.10:FF:000006">
    <property type="entry name" value="Nuclear receptor subfamily 5 group A member"/>
    <property type="match status" value="1"/>
</dbReference>
<feature type="domain" description="NR LBD" evidence="13">
    <location>
        <begin position="126"/>
        <end position="378"/>
    </location>
</feature>
<evidence type="ECO:0000313" key="15">
    <source>
        <dbReference type="Proteomes" id="UP000030746"/>
    </source>
</evidence>
<dbReference type="CDD" id="cd06961">
    <property type="entry name" value="NR_DBD_TR"/>
    <property type="match status" value="1"/>
</dbReference>
<keyword evidence="4 11" id="KW-0863">Zinc-finger</keyword>
<organism evidence="14 15">
    <name type="scientific">Lottia gigantea</name>
    <name type="common">Giant owl limpet</name>
    <dbReference type="NCBI Taxonomy" id="225164"/>
    <lineage>
        <taxon>Eukaryota</taxon>
        <taxon>Metazoa</taxon>
        <taxon>Spiralia</taxon>
        <taxon>Lophotrochozoa</taxon>
        <taxon>Mollusca</taxon>
        <taxon>Gastropoda</taxon>
        <taxon>Patellogastropoda</taxon>
        <taxon>Lottioidea</taxon>
        <taxon>Lottiidae</taxon>
        <taxon>Lottia</taxon>
    </lineage>
</organism>
<dbReference type="KEGG" id="lgi:LOTGIDRAFT_104793"/>
<evidence type="ECO:0000256" key="3">
    <source>
        <dbReference type="ARBA" id="ARBA00022723"/>
    </source>
</evidence>
<dbReference type="SUPFAM" id="SSF57716">
    <property type="entry name" value="Glucocorticoid receptor-like (DNA-binding domain)"/>
    <property type="match status" value="1"/>
</dbReference>
<dbReference type="Gene3D" id="1.10.565.10">
    <property type="entry name" value="Retinoid X Receptor"/>
    <property type="match status" value="1"/>
</dbReference>
<dbReference type="GO" id="GO:0043565">
    <property type="term" value="F:sequence-specific DNA binding"/>
    <property type="evidence" value="ECO:0007669"/>
    <property type="project" value="InterPro"/>
</dbReference>
<keyword evidence="8 11" id="KW-0804">Transcription</keyword>
<evidence type="ECO:0000256" key="1">
    <source>
        <dbReference type="ARBA" id="ARBA00004123"/>
    </source>
</evidence>